<dbReference type="Pfam" id="PF12646">
    <property type="entry name" value="DUF3783"/>
    <property type="match status" value="1"/>
</dbReference>
<evidence type="ECO:0000313" key="2">
    <source>
        <dbReference type="Proteomes" id="UP000597668"/>
    </source>
</evidence>
<comment type="caution">
    <text evidence="1">The sequence shown here is derived from an EMBL/GenBank/DDBJ whole genome shotgun (WGS) entry which is preliminary data.</text>
</comment>
<gene>
    <name evidence="1" type="ORF">H8K20_06010</name>
</gene>
<sequence>MRARTQRELVLLYLPDTGADDFAGAPLPRLLQSLRINCRQLTADDFGRTVAQVFTGAPGVAVTGDDAVPPAAPLMLMQGLERPRMDKLLQAMREHDLQVDLKAVVTPQNQRWPLCRLAGEIGREHQLMNAYFALQGRYKALRAVSPQPESWTEPLARAETLLNTRPPEDGAEAHTRLLQQMADELASLQAGL</sequence>
<evidence type="ECO:0000313" key="1">
    <source>
        <dbReference type="EMBL" id="MBC3515947.1"/>
    </source>
</evidence>
<reference evidence="1" key="1">
    <citation type="submission" date="2020-08" db="EMBL/GenBank/DDBJ databases">
        <authorList>
            <person name="Liu C."/>
            <person name="Sun Q."/>
        </authorList>
    </citation>
    <scope>NUCLEOTIDE SEQUENCE</scope>
    <source>
        <strain evidence="1">NSJ-65</strain>
    </source>
</reference>
<proteinExistence type="predicted"/>
<dbReference type="Proteomes" id="UP000597668">
    <property type="component" value="Unassembled WGS sequence"/>
</dbReference>
<dbReference type="EMBL" id="JACOGI010000001">
    <property type="protein sequence ID" value="MBC3515947.1"/>
    <property type="molecule type" value="Genomic_DNA"/>
</dbReference>
<dbReference type="AlphaFoldDB" id="A0A8J6INP3"/>
<protein>
    <submittedName>
        <fullName evidence="1">DUF3783 domain-containing protein</fullName>
    </submittedName>
</protein>
<accession>A0A8J6INP3</accession>
<dbReference type="InterPro" id="IPR016621">
    <property type="entry name" value="UCP014543"/>
</dbReference>
<organism evidence="1 2">
    <name type="scientific">Neobittarella massiliensis</name>
    <name type="common">ex Bilen et al. 2018</name>
    <dbReference type="NCBI Taxonomy" id="2041842"/>
    <lineage>
        <taxon>Bacteria</taxon>
        <taxon>Bacillati</taxon>
        <taxon>Bacillota</taxon>
        <taxon>Clostridia</taxon>
        <taxon>Eubacteriales</taxon>
        <taxon>Oscillospiraceae</taxon>
        <taxon>Neobittarella (ex Bilen et al. 2018)</taxon>
    </lineage>
</organism>
<dbReference type="RefSeq" id="WP_186487775.1">
    <property type="nucleotide sequence ID" value="NZ_JACOGI010000001.1"/>
</dbReference>
<keyword evidence="2" id="KW-1185">Reference proteome</keyword>
<name>A0A8J6INP3_9FIRM</name>